<reference evidence="1" key="1">
    <citation type="submission" date="2018-02" db="EMBL/GenBank/DDBJ databases">
        <title>Rhizophora mucronata_Transcriptome.</title>
        <authorList>
            <person name="Meera S.P."/>
            <person name="Sreeshan A."/>
            <person name="Augustine A."/>
        </authorList>
    </citation>
    <scope>NUCLEOTIDE SEQUENCE</scope>
    <source>
        <tissue evidence="1">Leaf</tissue>
    </source>
</reference>
<accession>A0A2P2P8B6</accession>
<dbReference type="AlphaFoldDB" id="A0A2P2P8B6"/>
<protein>
    <submittedName>
        <fullName evidence="1">Uncharacterized protein</fullName>
    </submittedName>
</protein>
<proteinExistence type="predicted"/>
<evidence type="ECO:0000313" key="1">
    <source>
        <dbReference type="EMBL" id="MBX51010.1"/>
    </source>
</evidence>
<name>A0A2P2P8B6_RHIMU</name>
<organism evidence="1">
    <name type="scientific">Rhizophora mucronata</name>
    <name type="common">Asiatic mangrove</name>
    <dbReference type="NCBI Taxonomy" id="61149"/>
    <lineage>
        <taxon>Eukaryota</taxon>
        <taxon>Viridiplantae</taxon>
        <taxon>Streptophyta</taxon>
        <taxon>Embryophyta</taxon>
        <taxon>Tracheophyta</taxon>
        <taxon>Spermatophyta</taxon>
        <taxon>Magnoliopsida</taxon>
        <taxon>eudicotyledons</taxon>
        <taxon>Gunneridae</taxon>
        <taxon>Pentapetalae</taxon>
        <taxon>rosids</taxon>
        <taxon>fabids</taxon>
        <taxon>Malpighiales</taxon>
        <taxon>Rhizophoraceae</taxon>
        <taxon>Rhizophora</taxon>
    </lineage>
</organism>
<sequence length="34" mass="4013">MHLSKYVPVYKMLNLGFSHSSIDYVSLVSLYWSF</sequence>
<dbReference type="EMBL" id="GGEC01070526">
    <property type="protein sequence ID" value="MBX51010.1"/>
    <property type="molecule type" value="Transcribed_RNA"/>
</dbReference>